<sequence length="74" mass="8358">MGGRGGMIHHKLVYPLLPSCEPHPKVVAERWHQDDNDEDFDQAPSGNPAKAVPDRVELVEDEEREHQIDQCNCA</sequence>
<feature type="compositionally biased region" description="Basic and acidic residues" evidence="1">
    <location>
        <begin position="25"/>
        <end position="34"/>
    </location>
</feature>
<reference evidence="2 3" key="1">
    <citation type="journal article" date="2016" name="Nat. Commun.">
        <title>Thousands of microbial genomes shed light on interconnected biogeochemical processes in an aquifer system.</title>
        <authorList>
            <person name="Anantharaman K."/>
            <person name="Brown C.T."/>
            <person name="Hug L.A."/>
            <person name="Sharon I."/>
            <person name="Castelle C.J."/>
            <person name="Probst A.J."/>
            <person name="Thomas B.C."/>
            <person name="Singh A."/>
            <person name="Wilkins M.J."/>
            <person name="Karaoz U."/>
            <person name="Brodie E.L."/>
            <person name="Williams K.H."/>
            <person name="Hubbard S.S."/>
            <person name="Banfield J.F."/>
        </authorList>
    </citation>
    <scope>NUCLEOTIDE SEQUENCE [LARGE SCALE GENOMIC DNA]</scope>
</reference>
<protein>
    <submittedName>
        <fullName evidence="2">Uncharacterized protein</fullName>
    </submittedName>
</protein>
<dbReference type="Proteomes" id="UP000178583">
    <property type="component" value="Unassembled WGS sequence"/>
</dbReference>
<proteinExistence type="predicted"/>
<dbReference type="AlphaFoldDB" id="A0A1F5EA52"/>
<evidence type="ECO:0000313" key="3">
    <source>
        <dbReference type="Proteomes" id="UP000178583"/>
    </source>
</evidence>
<gene>
    <name evidence="2" type="ORF">A2215_04250</name>
</gene>
<evidence type="ECO:0000256" key="1">
    <source>
        <dbReference type="SAM" id="MobiDB-lite"/>
    </source>
</evidence>
<dbReference type="EMBL" id="MEZY01000021">
    <property type="protein sequence ID" value="OGD64231.1"/>
    <property type="molecule type" value="Genomic_DNA"/>
</dbReference>
<comment type="caution">
    <text evidence="2">The sequence shown here is derived from an EMBL/GenBank/DDBJ whole genome shotgun (WGS) entry which is preliminary data.</text>
</comment>
<feature type="region of interest" description="Disordered" evidence="1">
    <location>
        <begin position="25"/>
        <end position="54"/>
    </location>
</feature>
<accession>A0A1F5EA52</accession>
<name>A0A1F5EA52_9BACT</name>
<organism evidence="2 3">
    <name type="scientific">Candidatus Berkelbacteria bacterium RIFOXYA2_FULL_43_10</name>
    <dbReference type="NCBI Taxonomy" id="1797472"/>
    <lineage>
        <taxon>Bacteria</taxon>
        <taxon>Candidatus Berkelbacteria</taxon>
    </lineage>
</organism>
<evidence type="ECO:0000313" key="2">
    <source>
        <dbReference type="EMBL" id="OGD64231.1"/>
    </source>
</evidence>